<dbReference type="SUPFAM" id="SSF48403">
    <property type="entry name" value="Ankyrin repeat"/>
    <property type="match status" value="1"/>
</dbReference>
<dbReference type="InterPro" id="IPR036770">
    <property type="entry name" value="Ankyrin_rpt-contain_sf"/>
</dbReference>
<dbReference type="PANTHER" id="PTHR24132:SF24">
    <property type="entry name" value="ANKYRIN REPEAT AND SOCS BOX PROTEIN 6"/>
    <property type="match status" value="1"/>
</dbReference>
<dbReference type="GO" id="GO:0035556">
    <property type="term" value="P:intracellular signal transduction"/>
    <property type="evidence" value="ECO:0007669"/>
    <property type="project" value="InterPro"/>
</dbReference>
<dbReference type="Gene3D" id="1.25.40.20">
    <property type="entry name" value="Ankyrin repeat-containing domain"/>
    <property type="match status" value="1"/>
</dbReference>
<dbReference type="UniPathway" id="UPA00143"/>
<dbReference type="OMA" id="HLCRVHI"/>
<dbReference type="EMBL" id="BEZZ01008884">
    <property type="protein sequence ID" value="GCC16337.1"/>
    <property type="molecule type" value="Genomic_DNA"/>
</dbReference>
<dbReference type="SUPFAM" id="SSF158235">
    <property type="entry name" value="SOCS box-like"/>
    <property type="match status" value="1"/>
</dbReference>
<evidence type="ECO:0000256" key="1">
    <source>
        <dbReference type="ARBA" id="ARBA00004906"/>
    </source>
</evidence>
<comment type="caution">
    <text evidence="4">The sequence shown here is derived from an EMBL/GenBank/DDBJ whole genome shotgun (WGS) entry which is preliminary data.</text>
</comment>
<dbReference type="Gene3D" id="1.10.750.20">
    <property type="entry name" value="SOCS box"/>
    <property type="match status" value="1"/>
</dbReference>
<dbReference type="InterPro" id="IPR001496">
    <property type="entry name" value="SOCS_box"/>
</dbReference>
<keyword evidence="2" id="KW-0040">ANK repeat</keyword>
<dbReference type="Pfam" id="PF07525">
    <property type="entry name" value="SOCS_box"/>
    <property type="match status" value="1"/>
</dbReference>
<dbReference type="SMART" id="SM00969">
    <property type="entry name" value="SOCS_box"/>
    <property type="match status" value="1"/>
</dbReference>
<evidence type="ECO:0000313" key="4">
    <source>
        <dbReference type="EMBL" id="GCC16337.1"/>
    </source>
</evidence>
<dbReference type="PANTHER" id="PTHR24132">
    <property type="entry name" value="ANKYRIN REPEAT AND SOCS BOX PROTEIN 6"/>
    <property type="match status" value="1"/>
</dbReference>
<dbReference type="AlphaFoldDB" id="A0A401RDY6"/>
<proteinExistence type="predicted"/>
<evidence type="ECO:0000256" key="2">
    <source>
        <dbReference type="PROSITE-ProRule" id="PRU00023"/>
    </source>
</evidence>
<protein>
    <recommendedName>
        <fullName evidence="3">SOCS box domain-containing protein</fullName>
    </recommendedName>
</protein>
<dbReference type="SMART" id="SM00248">
    <property type="entry name" value="ANK"/>
    <property type="match status" value="3"/>
</dbReference>
<evidence type="ECO:0000313" key="5">
    <source>
        <dbReference type="Proteomes" id="UP000287033"/>
    </source>
</evidence>
<reference evidence="4 5" key="1">
    <citation type="journal article" date="2018" name="Nat. Ecol. Evol.">
        <title>Shark genomes provide insights into elasmobranch evolution and the origin of vertebrates.</title>
        <authorList>
            <person name="Hara Y"/>
            <person name="Yamaguchi K"/>
            <person name="Onimaru K"/>
            <person name="Kadota M"/>
            <person name="Koyanagi M"/>
            <person name="Keeley SD"/>
            <person name="Tatsumi K"/>
            <person name="Tanaka K"/>
            <person name="Motone F"/>
            <person name="Kageyama Y"/>
            <person name="Nozu R"/>
            <person name="Adachi N"/>
            <person name="Nishimura O"/>
            <person name="Nakagawa R"/>
            <person name="Tanegashima C"/>
            <person name="Kiyatake I"/>
            <person name="Matsumoto R"/>
            <person name="Murakumo K"/>
            <person name="Nishida K"/>
            <person name="Terakita A"/>
            <person name="Kuratani S"/>
            <person name="Sato K"/>
            <person name="Hyodo S Kuraku.S."/>
        </authorList>
    </citation>
    <scope>NUCLEOTIDE SEQUENCE [LARGE SCALE GENOMIC DNA]</scope>
</reference>
<organism evidence="4 5">
    <name type="scientific">Chiloscyllium punctatum</name>
    <name type="common">Brownbanded bambooshark</name>
    <name type="synonym">Hemiscyllium punctatum</name>
    <dbReference type="NCBI Taxonomy" id="137246"/>
    <lineage>
        <taxon>Eukaryota</taxon>
        <taxon>Metazoa</taxon>
        <taxon>Chordata</taxon>
        <taxon>Craniata</taxon>
        <taxon>Vertebrata</taxon>
        <taxon>Chondrichthyes</taxon>
        <taxon>Elasmobranchii</taxon>
        <taxon>Galeomorphii</taxon>
        <taxon>Galeoidea</taxon>
        <taxon>Orectolobiformes</taxon>
        <taxon>Hemiscylliidae</taxon>
        <taxon>Chiloscyllium</taxon>
    </lineage>
</organism>
<dbReference type="PROSITE" id="PS50088">
    <property type="entry name" value="ANK_REPEAT"/>
    <property type="match status" value="1"/>
</dbReference>
<dbReference type="GO" id="GO:0016567">
    <property type="term" value="P:protein ubiquitination"/>
    <property type="evidence" value="ECO:0007669"/>
    <property type="project" value="UniProtKB-UniPathway"/>
</dbReference>
<feature type="repeat" description="ANK" evidence="2">
    <location>
        <begin position="46"/>
        <end position="79"/>
    </location>
</feature>
<dbReference type="InterPro" id="IPR002110">
    <property type="entry name" value="Ankyrin_rpt"/>
</dbReference>
<dbReference type="OrthoDB" id="194358at2759"/>
<sequence length="338" mass="37324">MFATRGRYTGSVRRAVGRYAGSVRRAVGQYTGSVRRAVGRYAGPVHSSSPLDLASEEVDRLPCLQCLLDLGANINGVDKTGKSALLHALASSDGVQVLNTANIKLLLERGADVKASMIDGDNIFSFLIFLLGETEGREQEETETLRRFCLQTTELLLSHSADPDICQPEDSLIYTCIGQFEVHIPLIQLLLDSGAACHCPEHGPSCWSGFSLLFERLAVLLNGPESVLPHSEAFRRAERTLELMVGSVSHARLPPAWEIKPSAYSRYAEQVMLLARPLALQQASPASLKHLCRVEIRQLLRPVPLHAKVNSLPLPNRLKWFVLIENSKAEEEQEVMQH</sequence>
<dbReference type="Proteomes" id="UP000287033">
    <property type="component" value="Unassembled WGS sequence"/>
</dbReference>
<keyword evidence="5" id="KW-1185">Reference proteome</keyword>
<comment type="pathway">
    <text evidence="1">Protein modification; protein ubiquitination.</text>
</comment>
<dbReference type="FunFam" id="1.10.750.20:FF:000001">
    <property type="entry name" value="Ankyrin repeat and SOCS box containing 1"/>
    <property type="match status" value="1"/>
</dbReference>
<feature type="domain" description="SOCS box" evidence="3">
    <location>
        <begin position="273"/>
        <end position="328"/>
    </location>
</feature>
<evidence type="ECO:0000259" key="3">
    <source>
        <dbReference type="PROSITE" id="PS50225"/>
    </source>
</evidence>
<gene>
    <name evidence="4" type="ORF">chiPu_0022562</name>
</gene>
<name>A0A401RDY6_CHIPU</name>
<dbReference type="PROSITE" id="PS50225">
    <property type="entry name" value="SOCS"/>
    <property type="match status" value="1"/>
</dbReference>
<dbReference type="InterPro" id="IPR036036">
    <property type="entry name" value="SOCS_box-like_dom_sf"/>
</dbReference>
<dbReference type="STRING" id="137246.A0A401RDY6"/>
<accession>A0A401RDY6</accession>